<evidence type="ECO:0000313" key="1">
    <source>
        <dbReference type="EMBL" id="OGL48110.1"/>
    </source>
</evidence>
<dbReference type="AlphaFoldDB" id="A0A1F7S348"/>
<dbReference type="Proteomes" id="UP000179266">
    <property type="component" value="Unassembled WGS sequence"/>
</dbReference>
<dbReference type="EMBL" id="MGDD01000046">
    <property type="protein sequence ID" value="OGL48110.1"/>
    <property type="molecule type" value="Genomic_DNA"/>
</dbReference>
<dbReference type="InterPro" id="IPR007420">
    <property type="entry name" value="DUF465"/>
</dbReference>
<comment type="caution">
    <text evidence="1">The sequence shown here is derived from an EMBL/GenBank/DDBJ whole genome shotgun (WGS) entry which is preliminary data.</text>
</comment>
<sequence>MSEVELKERLMDTNPDFRKLVEEHRRYDLKIQELTQKTFVTGDLEMEEKLLKRKKLLLKDKIHIMIKNYQKSVETVENGK</sequence>
<protein>
    <recommendedName>
        <fullName evidence="3">DUF465 domain-containing protein</fullName>
    </recommendedName>
</protein>
<gene>
    <name evidence="1" type="ORF">A2161_06375</name>
</gene>
<organism evidence="1 2">
    <name type="scientific">Candidatus Schekmanbacteria bacterium RBG_13_48_7</name>
    <dbReference type="NCBI Taxonomy" id="1817878"/>
    <lineage>
        <taxon>Bacteria</taxon>
        <taxon>Candidatus Schekmaniibacteriota</taxon>
    </lineage>
</organism>
<evidence type="ECO:0000313" key="2">
    <source>
        <dbReference type="Proteomes" id="UP000179266"/>
    </source>
</evidence>
<evidence type="ECO:0008006" key="3">
    <source>
        <dbReference type="Google" id="ProtNLM"/>
    </source>
</evidence>
<accession>A0A1F7S348</accession>
<dbReference type="InterPro" id="IPR038444">
    <property type="entry name" value="DUF465_sf"/>
</dbReference>
<name>A0A1F7S348_9BACT</name>
<dbReference type="Gene3D" id="6.10.280.50">
    <property type="match status" value="1"/>
</dbReference>
<dbReference type="Pfam" id="PF04325">
    <property type="entry name" value="DUF465"/>
    <property type="match status" value="1"/>
</dbReference>
<proteinExistence type="predicted"/>
<reference evidence="1 2" key="1">
    <citation type="journal article" date="2016" name="Nat. Commun.">
        <title>Thousands of microbial genomes shed light on interconnected biogeochemical processes in an aquifer system.</title>
        <authorList>
            <person name="Anantharaman K."/>
            <person name="Brown C.T."/>
            <person name="Hug L.A."/>
            <person name="Sharon I."/>
            <person name="Castelle C.J."/>
            <person name="Probst A.J."/>
            <person name="Thomas B.C."/>
            <person name="Singh A."/>
            <person name="Wilkins M.J."/>
            <person name="Karaoz U."/>
            <person name="Brodie E.L."/>
            <person name="Williams K.H."/>
            <person name="Hubbard S.S."/>
            <person name="Banfield J.F."/>
        </authorList>
    </citation>
    <scope>NUCLEOTIDE SEQUENCE [LARGE SCALE GENOMIC DNA]</scope>
</reference>